<gene>
    <name evidence="2" type="ORF">LOD99_10772</name>
</gene>
<dbReference type="Proteomes" id="UP001165289">
    <property type="component" value="Unassembled WGS sequence"/>
</dbReference>
<name>A0AAV7KGL8_9METZ</name>
<evidence type="ECO:0000256" key="1">
    <source>
        <dbReference type="SAM" id="MobiDB-lite"/>
    </source>
</evidence>
<organism evidence="2 3">
    <name type="scientific">Oopsacas minuta</name>
    <dbReference type="NCBI Taxonomy" id="111878"/>
    <lineage>
        <taxon>Eukaryota</taxon>
        <taxon>Metazoa</taxon>
        <taxon>Porifera</taxon>
        <taxon>Hexactinellida</taxon>
        <taxon>Hexasterophora</taxon>
        <taxon>Lyssacinosida</taxon>
        <taxon>Leucopsacidae</taxon>
        <taxon>Oopsacas</taxon>
    </lineage>
</organism>
<keyword evidence="3" id="KW-1185">Reference proteome</keyword>
<reference evidence="2 3" key="1">
    <citation type="journal article" date="2023" name="BMC Biol.">
        <title>The compact genome of the sponge Oopsacas minuta (Hexactinellida) is lacking key metazoan core genes.</title>
        <authorList>
            <person name="Santini S."/>
            <person name="Schenkelaars Q."/>
            <person name="Jourda C."/>
            <person name="Duchesne M."/>
            <person name="Belahbib H."/>
            <person name="Rocher C."/>
            <person name="Selva M."/>
            <person name="Riesgo A."/>
            <person name="Vervoort M."/>
            <person name="Leys S.P."/>
            <person name="Kodjabachian L."/>
            <person name="Le Bivic A."/>
            <person name="Borchiellini C."/>
            <person name="Claverie J.M."/>
            <person name="Renard E."/>
        </authorList>
    </citation>
    <scope>NUCLEOTIDE SEQUENCE [LARGE SCALE GENOMIC DNA]</scope>
    <source>
        <strain evidence="2">SPO-2</strain>
    </source>
</reference>
<feature type="region of interest" description="Disordered" evidence="1">
    <location>
        <begin position="46"/>
        <end position="72"/>
    </location>
</feature>
<protein>
    <submittedName>
        <fullName evidence="2">Uncharacterized protein</fullName>
    </submittedName>
</protein>
<evidence type="ECO:0000313" key="2">
    <source>
        <dbReference type="EMBL" id="KAI6659456.1"/>
    </source>
</evidence>
<dbReference type="EMBL" id="JAKMXF010000060">
    <property type="protein sequence ID" value="KAI6659456.1"/>
    <property type="molecule type" value="Genomic_DNA"/>
</dbReference>
<evidence type="ECO:0000313" key="3">
    <source>
        <dbReference type="Proteomes" id="UP001165289"/>
    </source>
</evidence>
<proteinExistence type="predicted"/>
<dbReference type="AlphaFoldDB" id="A0AAV7KGL8"/>
<accession>A0AAV7KGL8</accession>
<comment type="caution">
    <text evidence="2">The sequence shown here is derived from an EMBL/GenBank/DDBJ whole genome shotgun (WGS) entry which is preliminary data.</text>
</comment>
<feature type="compositionally biased region" description="Low complexity" evidence="1">
    <location>
        <begin position="59"/>
        <end position="71"/>
    </location>
</feature>
<sequence>MLTLEDISLIISSHIVLDRYEVFPFPRLPYCLMWFARKASNSAMSSSIPRKFPLHGDPNRLSPPRNSNPRSAKVGKLIRHAEELTSSILAPQLSASEDGGLFLVPVAD</sequence>